<dbReference type="Proteomes" id="UP001163046">
    <property type="component" value="Unassembled WGS sequence"/>
</dbReference>
<dbReference type="EMBL" id="MU826832">
    <property type="protein sequence ID" value="KAJ7373111.1"/>
    <property type="molecule type" value="Genomic_DNA"/>
</dbReference>
<evidence type="ECO:0000256" key="1">
    <source>
        <dbReference type="SAM" id="MobiDB-lite"/>
    </source>
</evidence>
<evidence type="ECO:0000313" key="3">
    <source>
        <dbReference type="Proteomes" id="UP001163046"/>
    </source>
</evidence>
<protein>
    <submittedName>
        <fullName evidence="2">Uncharacterized protein</fullName>
    </submittedName>
</protein>
<feature type="compositionally biased region" description="Low complexity" evidence="1">
    <location>
        <begin position="75"/>
        <end position="91"/>
    </location>
</feature>
<accession>A0A9W9Z0X0</accession>
<organism evidence="2 3">
    <name type="scientific">Desmophyllum pertusum</name>
    <dbReference type="NCBI Taxonomy" id="174260"/>
    <lineage>
        <taxon>Eukaryota</taxon>
        <taxon>Metazoa</taxon>
        <taxon>Cnidaria</taxon>
        <taxon>Anthozoa</taxon>
        <taxon>Hexacorallia</taxon>
        <taxon>Scleractinia</taxon>
        <taxon>Caryophylliina</taxon>
        <taxon>Caryophylliidae</taxon>
        <taxon>Desmophyllum</taxon>
    </lineage>
</organism>
<reference evidence="2" key="1">
    <citation type="submission" date="2023-01" db="EMBL/GenBank/DDBJ databases">
        <title>Genome assembly of the deep-sea coral Lophelia pertusa.</title>
        <authorList>
            <person name="Herrera S."/>
            <person name="Cordes E."/>
        </authorList>
    </citation>
    <scope>NUCLEOTIDE SEQUENCE</scope>
    <source>
        <strain evidence="2">USNM1676648</strain>
        <tissue evidence="2">Polyp</tissue>
    </source>
</reference>
<keyword evidence="3" id="KW-1185">Reference proteome</keyword>
<dbReference type="AlphaFoldDB" id="A0A9W9Z0X0"/>
<proteinExistence type="predicted"/>
<name>A0A9W9Z0X0_9CNID</name>
<feature type="compositionally biased region" description="Polar residues" evidence="1">
    <location>
        <begin position="92"/>
        <end position="104"/>
    </location>
</feature>
<comment type="caution">
    <text evidence="2">The sequence shown here is derived from an EMBL/GenBank/DDBJ whole genome shotgun (WGS) entry which is preliminary data.</text>
</comment>
<gene>
    <name evidence="2" type="ORF">OS493_014259</name>
</gene>
<evidence type="ECO:0000313" key="2">
    <source>
        <dbReference type="EMBL" id="KAJ7373111.1"/>
    </source>
</evidence>
<sequence length="104" mass="12118">MKQRNRRRLHRFCESTFDHVRRTNLYHNISMALNAVSFVFFLERGYHSDEKKSNFAVFAKRRTSFQAAMMGFECSSSSDNNSDAEDNLLSNETLLYSDSSDSDE</sequence>
<feature type="region of interest" description="Disordered" evidence="1">
    <location>
        <begin position="75"/>
        <end position="104"/>
    </location>
</feature>